<keyword evidence="10" id="KW-0492">Microsome</keyword>
<evidence type="ECO:0000313" key="27">
    <source>
        <dbReference type="Proteomes" id="UP000472240"/>
    </source>
</evidence>
<dbReference type="GO" id="GO:0033782">
    <property type="term" value="F:24S-hydroxycholesterol 7-alpha-hydroxylase activity"/>
    <property type="evidence" value="ECO:0007669"/>
    <property type="project" value="UniProtKB-EC"/>
</dbReference>
<evidence type="ECO:0000256" key="2">
    <source>
        <dbReference type="ARBA" id="ARBA00004154"/>
    </source>
</evidence>
<dbReference type="FunCoup" id="A0A671EIA9">
    <property type="interactions" value="24"/>
</dbReference>
<evidence type="ECO:0000256" key="8">
    <source>
        <dbReference type="ARBA" id="ARBA00022723"/>
    </source>
</evidence>
<comment type="subcellular location">
    <subcellularLocation>
        <location evidence="3">Endoplasmic reticulum membrane</location>
        <topology evidence="3">Multi-pass membrane protein</topology>
    </subcellularLocation>
    <subcellularLocation>
        <location evidence="2">Microsome membrane</location>
        <topology evidence="2">Multi-pass membrane protein</topology>
    </subcellularLocation>
</comment>
<evidence type="ECO:0000256" key="3">
    <source>
        <dbReference type="ARBA" id="ARBA00004477"/>
    </source>
</evidence>
<keyword evidence="14" id="KW-0503">Monooxygenase</keyword>
<dbReference type="GO" id="GO:0020037">
    <property type="term" value="F:heme binding"/>
    <property type="evidence" value="ECO:0007669"/>
    <property type="project" value="InterPro"/>
</dbReference>
<accession>A0A671EIA9</accession>
<dbReference type="InParanoid" id="A0A671EIA9"/>
<evidence type="ECO:0000256" key="5">
    <source>
        <dbReference type="ARBA" id="ARBA00010617"/>
    </source>
</evidence>
<keyword evidence="17" id="KW-0753">Steroid metabolism</keyword>
<reference evidence="26 27" key="1">
    <citation type="journal article" date="2015" name="Annu Rev Anim Biosci">
        <title>The Genome 10K Project: a way forward.</title>
        <authorList>
            <person name="Koepfli K.P."/>
            <person name="Paten B."/>
            <person name="O'Brien S.J."/>
            <person name="Koepfli K.P."/>
            <person name="Paten B."/>
            <person name="Antunes A."/>
            <person name="Belov K."/>
            <person name="Bustamante C."/>
            <person name="Castoe T.A."/>
            <person name="Clawson H."/>
            <person name="Crawford A.J."/>
            <person name="Diekhans M."/>
            <person name="Distel D."/>
            <person name="Durbin R."/>
            <person name="Earl D."/>
            <person name="Fujita M.K."/>
            <person name="Gamble T."/>
            <person name="Georges A."/>
            <person name="Gemmell N."/>
            <person name="Gilbert M.T."/>
            <person name="Graves J.M."/>
            <person name="Green R.E."/>
            <person name="Hickey G."/>
            <person name="Jarvis E.D."/>
            <person name="Johnson W."/>
            <person name="Komissarov A."/>
            <person name="Korf I."/>
            <person name="Kuhn R."/>
            <person name="Larkin D.M."/>
            <person name="Lewin H."/>
            <person name="Lopez J.V."/>
            <person name="Ma J."/>
            <person name="Marques-Bonet T."/>
            <person name="Miller W."/>
            <person name="Murphy R."/>
            <person name="Pevzner P."/>
            <person name="Shapiro B."/>
            <person name="Steiner C."/>
            <person name="Tamazian G."/>
            <person name="Venkatesh B."/>
            <person name="Wang J."/>
            <person name="Wayne R."/>
            <person name="Wiley E."/>
            <person name="Yang H."/>
            <person name="Zhang G."/>
            <person name="Haussler D."/>
            <person name="Ryder O."/>
            <person name="O'Brien S.J."/>
        </authorList>
    </citation>
    <scope>NUCLEOTIDE SEQUENCE</scope>
</reference>
<evidence type="ECO:0000256" key="7">
    <source>
        <dbReference type="ARBA" id="ARBA00022692"/>
    </source>
</evidence>
<evidence type="ECO:0000256" key="15">
    <source>
        <dbReference type="ARBA" id="ARBA00023098"/>
    </source>
</evidence>
<dbReference type="InterPro" id="IPR036396">
    <property type="entry name" value="Cyt_P450_sf"/>
</dbReference>
<dbReference type="Ensembl" id="ENSRFET00010011137.1">
    <property type="protein sequence ID" value="ENSRFEP00010010182.1"/>
    <property type="gene ID" value="ENSRFEG00010006864.1"/>
</dbReference>
<evidence type="ECO:0000256" key="23">
    <source>
        <dbReference type="ARBA" id="ARBA00078877"/>
    </source>
</evidence>
<keyword evidence="12" id="KW-0560">Oxidoreductase</keyword>
<comment type="pathway">
    <text evidence="18">Steroid metabolism; cholesterol degradation.</text>
</comment>
<evidence type="ECO:0000256" key="11">
    <source>
        <dbReference type="ARBA" id="ARBA00022989"/>
    </source>
</evidence>
<protein>
    <recommendedName>
        <fullName evidence="21">24-hydroxycholesterol 7-alpha-hydroxylase</fullName>
        <ecNumber evidence="20">1.14.14.26</ecNumber>
    </recommendedName>
    <alternativeName>
        <fullName evidence="23">Cytochrome P450 39A1</fullName>
    </alternativeName>
    <alternativeName>
        <fullName evidence="22">Oxysterol 7-alpha-hydroxylase</fullName>
    </alternativeName>
</protein>
<evidence type="ECO:0000256" key="9">
    <source>
        <dbReference type="ARBA" id="ARBA00022824"/>
    </source>
</evidence>
<dbReference type="Pfam" id="PF00067">
    <property type="entry name" value="p450"/>
    <property type="match status" value="1"/>
</dbReference>
<dbReference type="GO" id="GO:0005506">
    <property type="term" value="F:iron ion binding"/>
    <property type="evidence" value="ECO:0007669"/>
    <property type="project" value="InterPro"/>
</dbReference>
<keyword evidence="7 25" id="KW-0812">Transmembrane</keyword>
<keyword evidence="9" id="KW-0256">Endoplasmic reticulum</keyword>
<sequence>MLDKNMELVFLTVVISLGCVALLLFLQWKNLQGPPCIRGWIPWIGAGFEFGKAPLEFIEKARIKYGPIFTVFAMGIRMTFVTEEEGINVFLKSKEVNFELAVQNPVYRTASIPKNIFLALHEKLYITMKGKLGTTNLRQFTGQLTEELHEQLDHLGTHGTMDLNNLVRHLLYPVSVNMLFKKGLFPTNKRKTMEFYQNFEAYDEGFEHGSQMPEFLLRNWSKSKSWLLAFFEKNIPDIKAYKSEKDNSMTLMQALLDIIEIETNEKSPNYGLLLLWASLSNAVPVAFWTLGFVLSHPSIHRTIMEGISSVFGTAGKDKIKVSEDDLKKLPLIKWCILETIRLRAPGAITRKVLKPVKILNYTVPSGDLLMLSPFWLHRNPKYFPEPELFKPERWKKANLEKHAFLDSFMAFGSGKYQCPGRWLALLEIEICIILFFYYYDCSLLDPLPKQVSGFKILNSMTFKIGINSDSLIITKDELLLSSLRPDLNRCLTLNQTEKLFPYFWL</sequence>
<reference evidence="26 27" key="2">
    <citation type="journal article" date="2018" name="Annu Rev Anim Biosci">
        <title>Bat Biology, Genomes, and the Bat1K Project: To Generate Chromosome-Level Genomes for All Living Bat Species.</title>
        <authorList>
            <person name="Teeling E.C."/>
            <person name="Vernes S.C."/>
            <person name="Davalos L.M."/>
            <person name="Ray D.A."/>
            <person name="Gilbert M.T.P."/>
            <person name="Myers E."/>
        </authorList>
    </citation>
    <scope>NUCLEOTIDE SEQUENCE</scope>
</reference>
<keyword evidence="15" id="KW-0443">Lipid metabolism</keyword>
<evidence type="ECO:0000256" key="16">
    <source>
        <dbReference type="ARBA" id="ARBA00023136"/>
    </source>
</evidence>
<dbReference type="PANTHER" id="PTHR24304:SF2">
    <property type="entry name" value="24-HYDROXYCHOLESTEROL 7-ALPHA-HYDROXYLASE"/>
    <property type="match status" value="1"/>
</dbReference>
<dbReference type="PRINTS" id="PR00465">
    <property type="entry name" value="EP450IV"/>
</dbReference>
<dbReference type="AlphaFoldDB" id="A0A671EIA9"/>
<gene>
    <name evidence="26" type="primary">CYP39A1</name>
</gene>
<comment type="pathway">
    <text evidence="4">Lipid metabolism; bile acid biosynthesis.</text>
</comment>
<dbReference type="GeneTree" id="ENSGT00940000153141"/>
<dbReference type="InterPro" id="IPR001128">
    <property type="entry name" value="Cyt_P450"/>
</dbReference>
<keyword evidence="13 24" id="KW-0408">Iron</keyword>
<feature type="transmembrane region" description="Helical" evidence="25">
    <location>
        <begin position="7"/>
        <end position="28"/>
    </location>
</feature>
<evidence type="ECO:0000256" key="25">
    <source>
        <dbReference type="SAM" id="Phobius"/>
    </source>
</evidence>
<organism evidence="26 27">
    <name type="scientific">Rhinolophus ferrumequinum</name>
    <name type="common">Greater horseshoe bat</name>
    <dbReference type="NCBI Taxonomy" id="59479"/>
    <lineage>
        <taxon>Eukaryota</taxon>
        <taxon>Metazoa</taxon>
        <taxon>Chordata</taxon>
        <taxon>Craniata</taxon>
        <taxon>Vertebrata</taxon>
        <taxon>Euteleostomi</taxon>
        <taxon>Mammalia</taxon>
        <taxon>Eutheria</taxon>
        <taxon>Laurasiatheria</taxon>
        <taxon>Chiroptera</taxon>
        <taxon>Yinpterochiroptera</taxon>
        <taxon>Rhinolophoidea</taxon>
        <taxon>Rhinolophidae</taxon>
        <taxon>Rhinolophinae</taxon>
        <taxon>Rhinolophus</taxon>
    </lineage>
</organism>
<evidence type="ECO:0000256" key="1">
    <source>
        <dbReference type="ARBA" id="ARBA00001971"/>
    </source>
</evidence>
<reference evidence="26" key="5">
    <citation type="submission" date="2025-09" db="UniProtKB">
        <authorList>
            <consortium name="Ensembl"/>
        </authorList>
    </citation>
    <scope>IDENTIFICATION</scope>
</reference>
<evidence type="ECO:0000256" key="20">
    <source>
        <dbReference type="ARBA" id="ARBA00066439"/>
    </source>
</evidence>
<dbReference type="GO" id="GO:0006699">
    <property type="term" value="P:bile acid biosynthetic process"/>
    <property type="evidence" value="ECO:0007669"/>
    <property type="project" value="Ensembl"/>
</dbReference>
<dbReference type="SUPFAM" id="SSF48264">
    <property type="entry name" value="Cytochrome P450"/>
    <property type="match status" value="1"/>
</dbReference>
<evidence type="ECO:0000256" key="21">
    <source>
        <dbReference type="ARBA" id="ARBA00071791"/>
    </source>
</evidence>
<evidence type="ECO:0000256" key="4">
    <source>
        <dbReference type="ARBA" id="ARBA00004860"/>
    </source>
</evidence>
<keyword evidence="27" id="KW-1185">Reference proteome</keyword>
<keyword evidence="16 25" id="KW-0472">Membrane</keyword>
<evidence type="ECO:0000313" key="26">
    <source>
        <dbReference type="Ensembl" id="ENSRFEP00010010182.1"/>
    </source>
</evidence>
<name>A0A671EIA9_RHIFE</name>
<dbReference type="GO" id="GO:0042632">
    <property type="term" value="P:cholesterol homeostasis"/>
    <property type="evidence" value="ECO:0007669"/>
    <property type="project" value="TreeGrafter"/>
</dbReference>
<comment type="similarity">
    <text evidence="5">Belongs to the cytochrome P450 family.</text>
</comment>
<dbReference type="CDD" id="cd20635">
    <property type="entry name" value="CYP39A1"/>
    <property type="match status" value="1"/>
</dbReference>
<evidence type="ECO:0000256" key="19">
    <source>
        <dbReference type="ARBA" id="ARBA00056715"/>
    </source>
</evidence>
<evidence type="ECO:0000256" key="18">
    <source>
        <dbReference type="ARBA" id="ARBA00049645"/>
    </source>
</evidence>
<keyword evidence="11 25" id="KW-1133">Transmembrane helix</keyword>
<dbReference type="Gene3D" id="1.10.630.10">
    <property type="entry name" value="Cytochrome P450"/>
    <property type="match status" value="1"/>
</dbReference>
<dbReference type="EC" id="1.14.14.26" evidence="20"/>
<evidence type="ECO:0000256" key="10">
    <source>
        <dbReference type="ARBA" id="ARBA00022848"/>
    </source>
</evidence>
<reference evidence="26" key="4">
    <citation type="submission" date="2025-08" db="UniProtKB">
        <authorList>
            <consortium name="Ensembl"/>
        </authorList>
    </citation>
    <scope>IDENTIFICATION</scope>
</reference>
<dbReference type="PROSITE" id="PS51257">
    <property type="entry name" value="PROKAR_LIPOPROTEIN"/>
    <property type="match status" value="1"/>
</dbReference>
<keyword evidence="8 24" id="KW-0479">Metal-binding</keyword>
<dbReference type="GO" id="GO:0008396">
    <property type="term" value="F:oxysterol 7-alpha-hydroxylase activity"/>
    <property type="evidence" value="ECO:0007669"/>
    <property type="project" value="TreeGrafter"/>
</dbReference>
<comment type="function">
    <text evidence="19">A cytochrome P450 monooxygenase involved in neural cholesterol clearance through bile acid synthesis. Catalyzes 7-alpha hydroxylation of (24S)-hydroxycholesterol, a neural oxysterol that is metabolized to bile acids in the liver. Mechanistically, uses molecular oxygen inserting one oxygen atom into a substrate, and reducing the second into a water molecule, with two electrons provided by NADPH via cytochrome P450 reductase (CPR; NADPH-ferrihemoprotein reductase).</text>
</comment>
<evidence type="ECO:0000256" key="12">
    <source>
        <dbReference type="ARBA" id="ARBA00023002"/>
    </source>
</evidence>
<dbReference type="PANTHER" id="PTHR24304">
    <property type="entry name" value="CYTOCHROME P450 FAMILY 7"/>
    <property type="match status" value="1"/>
</dbReference>
<comment type="cofactor">
    <cofactor evidence="1 24">
        <name>heme</name>
        <dbReference type="ChEBI" id="CHEBI:30413"/>
    </cofactor>
</comment>
<dbReference type="FunFam" id="1.10.630.10:FF:000060">
    <property type="entry name" value="Cytochrome P450 family 39 subfamily A member 1"/>
    <property type="match status" value="1"/>
</dbReference>
<evidence type="ECO:0000256" key="24">
    <source>
        <dbReference type="PIRSR" id="PIRSR602403-1"/>
    </source>
</evidence>
<proteinExistence type="inferred from homology"/>
<evidence type="ECO:0000256" key="6">
    <source>
        <dbReference type="ARBA" id="ARBA00022617"/>
    </source>
</evidence>
<evidence type="ECO:0000256" key="14">
    <source>
        <dbReference type="ARBA" id="ARBA00023033"/>
    </source>
</evidence>
<keyword evidence="6 24" id="KW-0349">Heme</keyword>
<dbReference type="InterPro" id="IPR050529">
    <property type="entry name" value="CYP450_sterol_14alpha_dmase"/>
</dbReference>
<reference evidence="27" key="3">
    <citation type="submission" date="2018-12" db="EMBL/GenBank/DDBJ databases">
        <title>G10K-VGP greater horseshoe bat female genome, primary haplotype.</title>
        <authorList>
            <person name="Teeling E."/>
            <person name="Myers G."/>
            <person name="Vernes S."/>
            <person name="Pippel M."/>
            <person name="Winkler S."/>
            <person name="Fedrigo O."/>
            <person name="Rhie A."/>
            <person name="Koren S."/>
            <person name="Phillippy A."/>
            <person name="Lewin H."/>
            <person name="Damas J."/>
            <person name="Howe K."/>
            <person name="Mountcastle J."/>
            <person name="Jarvis E.D."/>
        </authorList>
    </citation>
    <scope>NUCLEOTIDE SEQUENCE [LARGE SCALE GENOMIC DNA]</scope>
</reference>
<dbReference type="OMA" id="EYLLRNW"/>
<dbReference type="GO" id="GO:0005789">
    <property type="term" value="C:endoplasmic reticulum membrane"/>
    <property type="evidence" value="ECO:0007669"/>
    <property type="project" value="UniProtKB-SubCell"/>
</dbReference>
<evidence type="ECO:0000256" key="22">
    <source>
        <dbReference type="ARBA" id="ARBA00077814"/>
    </source>
</evidence>
<evidence type="ECO:0000256" key="13">
    <source>
        <dbReference type="ARBA" id="ARBA00023004"/>
    </source>
</evidence>
<dbReference type="Proteomes" id="UP000472240">
    <property type="component" value="Chromosome 3"/>
</dbReference>
<dbReference type="GO" id="GO:0006707">
    <property type="term" value="P:cholesterol catabolic process"/>
    <property type="evidence" value="ECO:0007669"/>
    <property type="project" value="Ensembl"/>
</dbReference>
<dbReference type="InterPro" id="IPR002403">
    <property type="entry name" value="Cyt_P450_E_grp-IV"/>
</dbReference>
<dbReference type="GO" id="GO:0007586">
    <property type="term" value="P:digestion"/>
    <property type="evidence" value="ECO:0007669"/>
    <property type="project" value="UniProtKB-ARBA"/>
</dbReference>
<evidence type="ECO:0000256" key="17">
    <source>
        <dbReference type="ARBA" id="ARBA00023221"/>
    </source>
</evidence>
<feature type="binding site" description="axial binding residue" evidence="24">
    <location>
        <position position="418"/>
    </location>
    <ligand>
        <name>heme</name>
        <dbReference type="ChEBI" id="CHEBI:30413"/>
    </ligand>
    <ligandPart>
        <name>Fe</name>
        <dbReference type="ChEBI" id="CHEBI:18248"/>
    </ligandPart>
</feature>